<keyword evidence="3" id="KW-1185">Reference proteome</keyword>
<evidence type="ECO:0000313" key="3">
    <source>
        <dbReference type="Proteomes" id="UP000236641"/>
    </source>
</evidence>
<name>A0A2K1DWK3_9FLAO</name>
<dbReference type="EMBL" id="POWF01000008">
    <property type="protein sequence ID" value="PNQ72415.1"/>
    <property type="molecule type" value="Genomic_DNA"/>
</dbReference>
<comment type="caution">
    <text evidence="2">The sequence shown here is derived from an EMBL/GenBank/DDBJ whole genome shotgun (WGS) entry which is preliminary data.</text>
</comment>
<evidence type="ECO:0000313" key="2">
    <source>
        <dbReference type="EMBL" id="PNQ72415.1"/>
    </source>
</evidence>
<proteinExistence type="predicted"/>
<evidence type="ECO:0008006" key="4">
    <source>
        <dbReference type="Google" id="ProtNLM"/>
    </source>
</evidence>
<evidence type="ECO:0000256" key="1">
    <source>
        <dbReference type="SAM" id="SignalP"/>
    </source>
</evidence>
<feature type="chain" id="PRO_5014380741" description="Carboxypeptidase-like regulatory domain-containing protein" evidence="1">
    <location>
        <begin position="19"/>
        <end position="301"/>
    </location>
</feature>
<dbReference type="OrthoDB" id="822112at2"/>
<protein>
    <recommendedName>
        <fullName evidence="4">Carboxypeptidase-like regulatory domain-containing protein</fullName>
    </recommendedName>
</protein>
<accession>A0A2K1DWK3</accession>
<reference evidence="2 3" key="1">
    <citation type="submission" date="2018-01" db="EMBL/GenBank/DDBJ databases">
        <title>The draft genome of Hanstruepera neustonica JCM19743.</title>
        <authorList>
            <person name="He R.-H."/>
            <person name="Du Z.-J."/>
        </authorList>
    </citation>
    <scope>NUCLEOTIDE SEQUENCE [LARGE SCALE GENOMIC DNA]</scope>
    <source>
        <strain evidence="2 3">JCM19743</strain>
    </source>
</reference>
<dbReference type="RefSeq" id="WP_103052659.1">
    <property type="nucleotide sequence ID" value="NZ_POWF01000008.1"/>
</dbReference>
<sequence>MKKVLILFIVLSSQLSFAQNVIVKGNIIDSWNSPFAGSQVININSKEKVIADFDGNYSIKAKLGDTLLFKPPKDIENCYTTSERIVFNDSNIDVKLWFLETIRYKFCKTKPRELLVFIGKLKFVKDIHEDVENIFDPSLCIEVMNTYGVGQYLIIKEVHGDFLHEKSNILFDISEHGSQHSIISTKPKYALLIVEKYCDDKYYLIHHHALYRSIDNKWVIEYPNLYPHTKQIDSLVLGNIRYNRRKGIIKTNRKDLDSLRKYLKPPYFLNRGKSFYPAKDYYPEDYFNIWKSNQKEWIYDN</sequence>
<gene>
    <name evidence="2" type="ORF">C1T31_11515</name>
</gene>
<organism evidence="2 3">
    <name type="scientific">Hanstruepera neustonica</name>
    <dbReference type="NCBI Taxonomy" id="1445657"/>
    <lineage>
        <taxon>Bacteria</taxon>
        <taxon>Pseudomonadati</taxon>
        <taxon>Bacteroidota</taxon>
        <taxon>Flavobacteriia</taxon>
        <taxon>Flavobacteriales</taxon>
        <taxon>Flavobacteriaceae</taxon>
        <taxon>Hanstruepera</taxon>
    </lineage>
</organism>
<keyword evidence="1" id="KW-0732">Signal</keyword>
<feature type="signal peptide" evidence="1">
    <location>
        <begin position="1"/>
        <end position="18"/>
    </location>
</feature>
<dbReference type="Proteomes" id="UP000236641">
    <property type="component" value="Unassembled WGS sequence"/>
</dbReference>
<dbReference type="AlphaFoldDB" id="A0A2K1DWK3"/>